<dbReference type="EMBL" id="PEJP01000034">
    <property type="protein sequence ID" value="RYO57019.1"/>
    <property type="molecule type" value="Genomic_DNA"/>
</dbReference>
<dbReference type="Proteomes" id="UP000293823">
    <property type="component" value="Unassembled WGS sequence"/>
</dbReference>
<gene>
    <name evidence="1" type="ORF">AA0113_g8294</name>
</gene>
<proteinExistence type="predicted"/>
<evidence type="ECO:0000313" key="2">
    <source>
        <dbReference type="Proteomes" id="UP000293823"/>
    </source>
</evidence>
<protein>
    <submittedName>
        <fullName evidence="1">Uncharacterized protein</fullName>
    </submittedName>
</protein>
<accession>A0A4Q4RJJ4</accession>
<dbReference type="OrthoDB" id="3693456at2759"/>
<sequence>MMSSLQKHAAAAAEGDSSFNSILNTTDTRASTFDTIPGNHTEKEREAAATMLMLNKLVVYSKEDKEAARILLAMNEPDLSPWSDSQRTITDSERTISVAPIPVSIPQRSVTPPTPTPVATQAYEVVDVLPDATAVSASFPPVKKISLNEYTAMRKSRRDRGA</sequence>
<dbReference type="AlphaFoldDB" id="A0A4Q4RJJ4"/>
<name>A0A4Q4RJJ4_9PLEO</name>
<organism evidence="1 2">
    <name type="scientific">Alternaria arborescens</name>
    <dbReference type="NCBI Taxonomy" id="156630"/>
    <lineage>
        <taxon>Eukaryota</taxon>
        <taxon>Fungi</taxon>
        <taxon>Dikarya</taxon>
        <taxon>Ascomycota</taxon>
        <taxon>Pezizomycotina</taxon>
        <taxon>Dothideomycetes</taxon>
        <taxon>Pleosporomycetidae</taxon>
        <taxon>Pleosporales</taxon>
        <taxon>Pleosporineae</taxon>
        <taxon>Pleosporaceae</taxon>
        <taxon>Alternaria</taxon>
        <taxon>Alternaria sect. Alternaria</taxon>
    </lineage>
</organism>
<reference evidence="2" key="1">
    <citation type="journal article" date="2019" name="bioRxiv">
        <title>Genomics, evolutionary history and diagnostics of the Alternaria alternata species group including apple and Asian pear pathotypes.</title>
        <authorList>
            <person name="Armitage A.D."/>
            <person name="Cockerton H.M."/>
            <person name="Sreenivasaprasad S."/>
            <person name="Woodhall J.W."/>
            <person name="Lane C.R."/>
            <person name="Harrison R.J."/>
            <person name="Clarkson J.P."/>
        </authorList>
    </citation>
    <scope>NUCLEOTIDE SEQUENCE [LARGE SCALE GENOMIC DNA]</scope>
    <source>
        <strain evidence="2">RGR 97.0016</strain>
    </source>
</reference>
<evidence type="ECO:0000313" key="1">
    <source>
        <dbReference type="EMBL" id="RYO57019.1"/>
    </source>
</evidence>
<keyword evidence="2" id="KW-1185">Reference proteome</keyword>
<comment type="caution">
    <text evidence="1">The sequence shown here is derived from an EMBL/GenBank/DDBJ whole genome shotgun (WGS) entry which is preliminary data.</text>
</comment>